<organism evidence="2 3">
    <name type="scientific">Caenorhabditis briggsae</name>
    <dbReference type="NCBI Taxonomy" id="6238"/>
    <lineage>
        <taxon>Eukaryota</taxon>
        <taxon>Metazoa</taxon>
        <taxon>Ecdysozoa</taxon>
        <taxon>Nematoda</taxon>
        <taxon>Chromadorea</taxon>
        <taxon>Rhabditida</taxon>
        <taxon>Rhabditina</taxon>
        <taxon>Rhabditomorpha</taxon>
        <taxon>Rhabditoidea</taxon>
        <taxon>Rhabditidae</taxon>
        <taxon>Peloderinae</taxon>
        <taxon>Caenorhabditis</taxon>
    </lineage>
</organism>
<sequence>MSDNSELARILQDLQDIDKYELIGKQKEKAKVPGNQLNSDGETYIAQLKEELRNTPLHSSSDQSIMLNSDAQLVPGLGPYSNGDQQAQGQYMFRDQPGPGQYWHMGMIVDDDEPSDDDSEEEVNELNRRFLLELNLPENAPINEIRRRAAEMPRTVPGYTSFFCVFDSFFVLVLLPLVLENKPVTY</sequence>
<evidence type="ECO:0000256" key="1">
    <source>
        <dbReference type="SAM" id="Phobius"/>
    </source>
</evidence>
<keyword evidence="1" id="KW-0812">Transmembrane</keyword>
<dbReference type="Proteomes" id="UP000829354">
    <property type="component" value="Chromosome X"/>
</dbReference>
<reference evidence="2 3" key="1">
    <citation type="submission" date="2022-04" db="EMBL/GenBank/DDBJ databases">
        <title>Chromosome-level reference genomes for two strains of Caenorhabditis briggsae: an improved platform for comparative genomics.</title>
        <authorList>
            <person name="Stevens L."/>
            <person name="Andersen E."/>
        </authorList>
    </citation>
    <scope>NUCLEOTIDE SEQUENCE [LARGE SCALE GENOMIC DNA]</scope>
    <source>
        <strain evidence="2">VX34</strain>
        <tissue evidence="2">Whole-organism</tissue>
    </source>
</reference>
<dbReference type="AlphaFoldDB" id="A0AAE9JU37"/>
<dbReference type="EMBL" id="CP092625">
    <property type="protein sequence ID" value="UMM44547.1"/>
    <property type="molecule type" value="Genomic_DNA"/>
</dbReference>
<protein>
    <submittedName>
        <fullName evidence="2">Uncharacterized protein</fullName>
    </submittedName>
</protein>
<name>A0AAE9JU37_CAEBR</name>
<evidence type="ECO:0000313" key="3">
    <source>
        <dbReference type="Proteomes" id="UP000829354"/>
    </source>
</evidence>
<accession>A0AAE9JU37</accession>
<keyword evidence="1" id="KW-1133">Transmembrane helix</keyword>
<evidence type="ECO:0000313" key="2">
    <source>
        <dbReference type="EMBL" id="UMM44547.1"/>
    </source>
</evidence>
<gene>
    <name evidence="2" type="ORF">L5515_019680</name>
</gene>
<keyword evidence="3" id="KW-1185">Reference proteome</keyword>
<proteinExistence type="predicted"/>
<keyword evidence="1" id="KW-0472">Membrane</keyword>
<feature type="transmembrane region" description="Helical" evidence="1">
    <location>
        <begin position="156"/>
        <end position="179"/>
    </location>
</feature>